<evidence type="ECO:0000313" key="39">
    <source>
        <dbReference type="Proteomes" id="UP000694406"/>
    </source>
</evidence>
<keyword evidence="19" id="KW-0443">Lipid metabolism</keyword>
<keyword evidence="21" id="KW-0325">Glycoprotein</keyword>
<evidence type="ECO:0000256" key="36">
    <source>
        <dbReference type="SAM" id="Phobius"/>
    </source>
</evidence>
<dbReference type="EC" id="3.1.3.4" evidence="13"/>
<evidence type="ECO:0000256" key="4">
    <source>
        <dbReference type="ARBA" id="ARBA00001180"/>
    </source>
</evidence>
<evidence type="ECO:0000256" key="35">
    <source>
        <dbReference type="ARBA" id="ARBA00049314"/>
    </source>
</evidence>
<evidence type="ECO:0000256" key="22">
    <source>
        <dbReference type="ARBA" id="ARBA00023681"/>
    </source>
</evidence>
<keyword evidence="39" id="KW-1185">Reference proteome</keyword>
<reference evidence="38" key="1">
    <citation type="submission" date="2025-08" db="UniProtKB">
        <authorList>
            <consortium name="Ensembl"/>
        </authorList>
    </citation>
    <scope>IDENTIFICATION</scope>
</reference>
<dbReference type="GO" id="GO:0006644">
    <property type="term" value="P:phospholipid metabolic process"/>
    <property type="evidence" value="ECO:0007669"/>
    <property type="project" value="UniProtKB-UniPathway"/>
</dbReference>
<accession>A0A8C5SGK9</accession>
<dbReference type="AlphaFoldDB" id="A0A8C5SGK9"/>
<keyword evidence="15" id="KW-1003">Cell membrane</keyword>
<evidence type="ECO:0000256" key="9">
    <source>
        <dbReference type="ARBA" id="ARBA00004424"/>
    </source>
</evidence>
<dbReference type="PANTHER" id="PTHR10165">
    <property type="entry name" value="LIPID PHOSPHATE PHOSPHATASE"/>
    <property type="match status" value="1"/>
</dbReference>
<evidence type="ECO:0000256" key="25">
    <source>
        <dbReference type="ARBA" id="ARBA00030413"/>
    </source>
</evidence>
<comment type="catalytic activity">
    <reaction evidence="35">
        <text>sphing-4-enine 1-phosphate + H2O = sphing-4-enine + phosphate</text>
        <dbReference type="Rhea" id="RHEA:27518"/>
        <dbReference type="ChEBI" id="CHEBI:15377"/>
        <dbReference type="ChEBI" id="CHEBI:43474"/>
        <dbReference type="ChEBI" id="CHEBI:57756"/>
        <dbReference type="ChEBI" id="CHEBI:60119"/>
    </reaction>
    <physiologicalReaction direction="left-to-right" evidence="35">
        <dbReference type="Rhea" id="RHEA:27519"/>
    </physiologicalReaction>
</comment>
<dbReference type="GO" id="GO:0016324">
    <property type="term" value="C:apical plasma membrane"/>
    <property type="evidence" value="ECO:0007669"/>
    <property type="project" value="UniProtKB-SubCell"/>
</dbReference>
<comment type="catalytic activity">
    <reaction evidence="31">
        <text>a monoacyl-sn-glycero-3-phosphate + H2O = a monoacylglycerol + phosphate</text>
        <dbReference type="Rhea" id="RHEA:46736"/>
        <dbReference type="ChEBI" id="CHEBI:15377"/>
        <dbReference type="ChEBI" id="CHEBI:17408"/>
        <dbReference type="ChEBI" id="CHEBI:43474"/>
        <dbReference type="ChEBI" id="CHEBI:77589"/>
    </reaction>
    <physiologicalReaction direction="left-to-right" evidence="31">
        <dbReference type="Rhea" id="RHEA:46737"/>
    </physiologicalReaction>
</comment>
<proteinExistence type="inferred from homology"/>
<comment type="similarity">
    <text evidence="11">Belongs to the PA-phosphatase related phosphoesterase family.</text>
</comment>
<dbReference type="InterPro" id="IPR000326">
    <property type="entry name" value="PAP2/HPO"/>
</dbReference>
<dbReference type="GO" id="GO:0046839">
    <property type="term" value="P:phospholipid dephosphorylation"/>
    <property type="evidence" value="ECO:0007669"/>
    <property type="project" value="UniProtKB-ARBA"/>
</dbReference>
<evidence type="ECO:0000256" key="32">
    <source>
        <dbReference type="ARBA" id="ARBA00047355"/>
    </source>
</evidence>
<evidence type="ECO:0000256" key="30">
    <source>
        <dbReference type="ARBA" id="ARBA00047093"/>
    </source>
</evidence>
<evidence type="ECO:0000256" key="29">
    <source>
        <dbReference type="ARBA" id="ARBA00038902"/>
    </source>
</evidence>
<comment type="catalytic activity">
    <reaction evidence="3">
        <text>1,2-di-(9Z-octadecenoyl)-sn-glycero-3-phosphate + H2O = 1,2-di-(9Z-octadecenoyl)-sn-glycerol + phosphate</text>
        <dbReference type="Rhea" id="RHEA:43244"/>
        <dbReference type="ChEBI" id="CHEBI:15377"/>
        <dbReference type="ChEBI" id="CHEBI:43474"/>
        <dbReference type="ChEBI" id="CHEBI:52333"/>
        <dbReference type="ChEBI" id="CHEBI:74546"/>
    </reaction>
    <physiologicalReaction direction="left-to-right" evidence="3">
        <dbReference type="Rhea" id="RHEA:43245"/>
    </physiologicalReaction>
</comment>
<evidence type="ECO:0000256" key="11">
    <source>
        <dbReference type="ARBA" id="ARBA00008816"/>
    </source>
</evidence>
<dbReference type="InterPro" id="IPR036938">
    <property type="entry name" value="PAP2/HPO_sf"/>
</dbReference>
<protein>
    <recommendedName>
        <fullName evidence="14">Phospholipid phosphatase 1</fullName>
        <ecNumber evidence="12">3.1.3.106</ecNumber>
        <ecNumber evidence="13">3.1.3.4</ecNumber>
        <ecNumber evidence="29">3.6.1.75</ecNumber>
    </recommendedName>
    <alternativeName>
        <fullName evidence="26">Lipid phosphate phosphohydrolase 1</fullName>
    </alternativeName>
    <alternativeName>
        <fullName evidence="28">PAP2-alpha</fullName>
    </alternativeName>
    <alternativeName>
        <fullName evidence="25">Phosphatidate phosphohydrolase type 2a</fullName>
    </alternativeName>
    <alternativeName>
        <fullName evidence="27">Phosphatidic acid phosphatase 2a</fullName>
    </alternativeName>
</protein>
<evidence type="ECO:0000256" key="7">
    <source>
        <dbReference type="ARBA" id="ARBA00004189"/>
    </source>
</evidence>
<comment type="catalytic activity">
    <reaction evidence="4">
        <text>a 1,2-diacyl-sn-glycero-3-phosphate + H2O = a 1,2-diacyl-sn-glycerol + phosphate</text>
        <dbReference type="Rhea" id="RHEA:27429"/>
        <dbReference type="ChEBI" id="CHEBI:15377"/>
        <dbReference type="ChEBI" id="CHEBI:17815"/>
        <dbReference type="ChEBI" id="CHEBI:43474"/>
        <dbReference type="ChEBI" id="CHEBI:58608"/>
        <dbReference type="EC" id="3.1.3.4"/>
    </reaction>
    <physiologicalReaction direction="left-to-right" evidence="4">
        <dbReference type="Rhea" id="RHEA:27430"/>
    </physiologicalReaction>
</comment>
<gene>
    <name evidence="38" type="primary">PLPP1</name>
</gene>
<evidence type="ECO:0000256" key="17">
    <source>
        <dbReference type="ARBA" id="ARBA00022801"/>
    </source>
</evidence>
<organism evidence="38 39">
    <name type="scientific">Laticauda laticaudata</name>
    <name type="common">Blue-ringed sea krait</name>
    <name type="synonym">Blue-lipped sea krait</name>
    <dbReference type="NCBI Taxonomy" id="8630"/>
    <lineage>
        <taxon>Eukaryota</taxon>
        <taxon>Metazoa</taxon>
        <taxon>Chordata</taxon>
        <taxon>Craniata</taxon>
        <taxon>Vertebrata</taxon>
        <taxon>Euteleostomi</taxon>
        <taxon>Lepidosauria</taxon>
        <taxon>Squamata</taxon>
        <taxon>Bifurcata</taxon>
        <taxon>Unidentata</taxon>
        <taxon>Episquamata</taxon>
        <taxon>Toxicofera</taxon>
        <taxon>Serpentes</taxon>
        <taxon>Colubroidea</taxon>
        <taxon>Elapidae</taxon>
        <taxon>Laticaudinae</taxon>
        <taxon>Laticauda</taxon>
    </lineage>
</organism>
<feature type="transmembrane region" description="Helical" evidence="36">
    <location>
        <begin position="7"/>
        <end position="30"/>
    </location>
</feature>
<evidence type="ECO:0000256" key="27">
    <source>
        <dbReference type="ARBA" id="ARBA00031161"/>
    </source>
</evidence>
<sequence length="192" mass="21376">MFDKTRLPYVVLDVVCVVLAGLPLAVLNLAKVKPYQRGFFCNDDSISYPFHDSTITSTVLYTVGFTVPICSIIIGETLSVFYNYLHSNSFVRNNCVAAIYKALGTFLFGAAVSQSLTDIAKYSIGRLRPHFLDICKPDWHSINCSAGYIENFKCLGDKVKVNEGRLSFYSGHSSFSMYCMMFLAVSICIFSS</sequence>
<evidence type="ECO:0000256" key="26">
    <source>
        <dbReference type="ARBA" id="ARBA00030630"/>
    </source>
</evidence>
<dbReference type="GO" id="GO:0052642">
    <property type="term" value="F:lysophosphatidic acid phosphatase activity"/>
    <property type="evidence" value="ECO:0007669"/>
    <property type="project" value="UniProtKB-EC"/>
</dbReference>
<reference evidence="38" key="2">
    <citation type="submission" date="2025-09" db="UniProtKB">
        <authorList>
            <consortium name="Ensembl"/>
        </authorList>
    </citation>
    <scope>IDENTIFICATION</scope>
</reference>
<comment type="catalytic activity">
    <reaction evidence="22">
        <text>1-hexadecanoyl-2-(9Z-octadecenoyl)-sn-glycero-3-phosphate + H2O = 1-hexadecanoyl-2-(9Z-octadecenoyl)-sn-glycerol + phosphate</text>
        <dbReference type="Rhea" id="RHEA:41255"/>
        <dbReference type="ChEBI" id="CHEBI:15377"/>
        <dbReference type="ChEBI" id="CHEBI:43474"/>
        <dbReference type="ChEBI" id="CHEBI:64839"/>
        <dbReference type="ChEBI" id="CHEBI:75466"/>
    </reaction>
    <physiologicalReaction direction="left-to-right" evidence="22">
        <dbReference type="Rhea" id="RHEA:41256"/>
    </physiologicalReaction>
</comment>
<evidence type="ECO:0000256" key="8">
    <source>
        <dbReference type="ARBA" id="ARBA00004314"/>
    </source>
</evidence>
<dbReference type="SMART" id="SM00014">
    <property type="entry name" value="acidPPc"/>
    <property type="match status" value="1"/>
</dbReference>
<comment type="catalytic activity">
    <reaction evidence="1">
        <text>1-(9Z-octadecenoyl)-sn-glycero-3-phosphate + H2O = 1-(9Z-octadecenoyl)-sn-glycerol + phosphate</text>
        <dbReference type="Rhea" id="RHEA:39835"/>
        <dbReference type="ChEBI" id="CHEBI:15377"/>
        <dbReference type="ChEBI" id="CHEBI:43474"/>
        <dbReference type="ChEBI" id="CHEBI:74544"/>
        <dbReference type="ChEBI" id="CHEBI:75757"/>
    </reaction>
    <physiologicalReaction direction="left-to-right" evidence="1">
        <dbReference type="Rhea" id="RHEA:39836"/>
    </physiologicalReaction>
</comment>
<dbReference type="PANTHER" id="PTHR10165:SF26">
    <property type="entry name" value="PHOSPHOLIPID PHOSPHATASE 1"/>
    <property type="match status" value="1"/>
</dbReference>
<feature type="domain" description="Phosphatidic acid phosphatase type 2/haloperoxidase" evidence="37">
    <location>
        <begin position="103"/>
        <end position="192"/>
    </location>
</feature>
<evidence type="ECO:0000256" key="15">
    <source>
        <dbReference type="ARBA" id="ARBA00022475"/>
    </source>
</evidence>
<dbReference type="SUPFAM" id="SSF48317">
    <property type="entry name" value="Acid phosphatase/Vanadium-dependent haloperoxidase"/>
    <property type="match status" value="1"/>
</dbReference>
<dbReference type="GeneTree" id="ENSGT00940000156730"/>
<evidence type="ECO:0000256" key="12">
    <source>
        <dbReference type="ARBA" id="ARBA00012497"/>
    </source>
</evidence>
<evidence type="ECO:0000256" key="2">
    <source>
        <dbReference type="ARBA" id="ARBA00000974"/>
    </source>
</evidence>
<comment type="catalytic activity">
    <reaction evidence="2">
        <text>(9Z)-octadecenoyl-sn-glycero-3-phosphate + H2O = (9Z-octadecenoyl)-glycerol + phosphate</text>
        <dbReference type="Rhea" id="RHEA:50884"/>
        <dbReference type="ChEBI" id="CHEBI:15377"/>
        <dbReference type="ChEBI" id="CHEBI:43474"/>
        <dbReference type="ChEBI" id="CHEBI:75937"/>
        <dbReference type="ChEBI" id="CHEBI:84973"/>
    </reaction>
    <physiologicalReaction direction="left-to-right" evidence="2">
        <dbReference type="Rhea" id="RHEA:50885"/>
    </physiologicalReaction>
</comment>
<evidence type="ECO:0000256" key="24">
    <source>
        <dbReference type="ARBA" id="ARBA00025707"/>
    </source>
</evidence>
<dbReference type="GO" id="GO:0000810">
    <property type="term" value="F:diacylglycerol diphosphate phosphatase activity"/>
    <property type="evidence" value="ECO:0007669"/>
    <property type="project" value="UniProtKB-EC"/>
</dbReference>
<dbReference type="EC" id="3.1.3.106" evidence="12"/>
<keyword evidence="17" id="KW-0378">Hydrolase</keyword>
<evidence type="ECO:0000256" key="20">
    <source>
        <dbReference type="ARBA" id="ARBA00023136"/>
    </source>
</evidence>
<dbReference type="GO" id="GO:0008195">
    <property type="term" value="F:phosphatidate phosphatase activity"/>
    <property type="evidence" value="ECO:0007669"/>
    <property type="project" value="UniProtKB-EC"/>
</dbReference>
<comment type="catalytic activity">
    <reaction evidence="23">
        <text>an N-acylsphing-4-enine 1-phosphate + H2O = an N-acylsphing-4-enine + phosphate</text>
        <dbReference type="Rhea" id="RHEA:33743"/>
        <dbReference type="ChEBI" id="CHEBI:15377"/>
        <dbReference type="ChEBI" id="CHEBI:43474"/>
        <dbReference type="ChEBI" id="CHEBI:52639"/>
        <dbReference type="ChEBI" id="CHEBI:57674"/>
    </reaction>
    <physiologicalReaction direction="left-to-right" evidence="23">
        <dbReference type="Rhea" id="RHEA:33744"/>
    </physiologicalReaction>
</comment>
<dbReference type="GO" id="GO:0005901">
    <property type="term" value="C:caveola"/>
    <property type="evidence" value="ECO:0007669"/>
    <property type="project" value="UniProtKB-SubCell"/>
</dbReference>
<evidence type="ECO:0000256" key="34">
    <source>
        <dbReference type="ARBA" id="ARBA00048010"/>
    </source>
</evidence>
<comment type="pathway">
    <text evidence="24">Phospholipid metabolism.</text>
</comment>
<comment type="subcellular location">
    <subcellularLocation>
        <location evidence="9">Apical cell membrane</location>
        <topology evidence="9">Multi-pass membrane protein</topology>
    </subcellularLocation>
    <subcellularLocation>
        <location evidence="8">Membrane raft</location>
        <topology evidence="8">Multi-pass membrane protein</topology>
    </subcellularLocation>
    <subcellularLocation>
        <location evidence="7">Membrane</location>
        <location evidence="7">Caveola</location>
        <topology evidence="7">Multi-pass membrane protein</topology>
    </subcellularLocation>
</comment>
<evidence type="ECO:0000256" key="31">
    <source>
        <dbReference type="ARBA" id="ARBA00047320"/>
    </source>
</evidence>
<evidence type="ECO:0000256" key="18">
    <source>
        <dbReference type="ARBA" id="ARBA00022989"/>
    </source>
</evidence>
<comment type="subunit">
    <text evidence="30">Forms functional homodimers and homooligomers that are not required for substrate recognition and catalytic activity. Can also form heterooligomers with PLPP2 and PLPP3.</text>
</comment>
<feature type="transmembrane region" description="Helical" evidence="36">
    <location>
        <begin position="175"/>
        <end position="191"/>
    </location>
</feature>
<evidence type="ECO:0000256" key="10">
    <source>
        <dbReference type="ARBA" id="ARBA00005074"/>
    </source>
</evidence>
<comment type="catalytic activity">
    <reaction evidence="34">
        <text>N-(9Z-octadecenoyl)-ethanolamine phosphate + H2O = N-(9Z-octadecenoyl) ethanolamine + phosphate</text>
        <dbReference type="Rhea" id="RHEA:62160"/>
        <dbReference type="ChEBI" id="CHEBI:15377"/>
        <dbReference type="ChEBI" id="CHEBI:43474"/>
        <dbReference type="ChEBI" id="CHEBI:71466"/>
        <dbReference type="ChEBI" id="CHEBI:145465"/>
    </reaction>
    <physiologicalReaction direction="left-to-right" evidence="34">
        <dbReference type="Rhea" id="RHEA:62161"/>
    </physiologicalReaction>
</comment>
<comment type="catalytic activity">
    <reaction evidence="32">
        <text>N-(octanoyl)-sphing-4-enine-1-phosphate + H2O = N-octanoylsphing-4-enine + phosphate</text>
        <dbReference type="Rhea" id="RHEA:62040"/>
        <dbReference type="ChEBI" id="CHEBI:15377"/>
        <dbReference type="ChEBI" id="CHEBI:43474"/>
        <dbReference type="ChEBI" id="CHEBI:45815"/>
        <dbReference type="ChEBI" id="CHEBI:85376"/>
    </reaction>
    <physiologicalReaction direction="left-to-right" evidence="32">
        <dbReference type="Rhea" id="RHEA:62041"/>
    </physiologicalReaction>
</comment>
<dbReference type="InterPro" id="IPR043216">
    <property type="entry name" value="PAP-like"/>
</dbReference>
<evidence type="ECO:0000256" key="13">
    <source>
        <dbReference type="ARBA" id="ARBA00012638"/>
    </source>
</evidence>
<evidence type="ECO:0000256" key="19">
    <source>
        <dbReference type="ARBA" id="ARBA00023098"/>
    </source>
</evidence>
<dbReference type="Pfam" id="PF01569">
    <property type="entry name" value="PAP2"/>
    <property type="match status" value="1"/>
</dbReference>
<evidence type="ECO:0000256" key="23">
    <source>
        <dbReference type="ARBA" id="ARBA00023977"/>
    </source>
</evidence>
<evidence type="ECO:0000256" key="3">
    <source>
        <dbReference type="ARBA" id="ARBA00000980"/>
    </source>
</evidence>
<keyword evidence="18 36" id="KW-1133">Transmembrane helix</keyword>
<comment type="catalytic activity">
    <reaction evidence="5">
        <text>a 1-acyl-sn-glycero-3-phosphate + H2O = a 1-acyl-sn-glycerol + phosphate</text>
        <dbReference type="Rhea" id="RHEA:33155"/>
        <dbReference type="ChEBI" id="CHEBI:15377"/>
        <dbReference type="ChEBI" id="CHEBI:43474"/>
        <dbReference type="ChEBI" id="CHEBI:57970"/>
        <dbReference type="ChEBI" id="CHEBI:64683"/>
        <dbReference type="EC" id="3.1.3.106"/>
    </reaction>
    <physiologicalReaction direction="left-to-right" evidence="5">
        <dbReference type="Rhea" id="RHEA:33156"/>
    </physiologicalReaction>
</comment>
<evidence type="ECO:0000256" key="5">
    <source>
        <dbReference type="ARBA" id="ARBA00001472"/>
    </source>
</evidence>
<evidence type="ECO:0000313" key="38">
    <source>
        <dbReference type="Ensembl" id="ENSLLTP00000018260.1"/>
    </source>
</evidence>
<dbReference type="Proteomes" id="UP000694406">
    <property type="component" value="Unplaced"/>
</dbReference>
<evidence type="ECO:0000256" key="28">
    <source>
        <dbReference type="ARBA" id="ARBA00032601"/>
    </source>
</evidence>
<evidence type="ECO:0000256" key="6">
    <source>
        <dbReference type="ARBA" id="ARBA00001611"/>
    </source>
</evidence>
<dbReference type="EC" id="3.6.1.75" evidence="29"/>
<evidence type="ECO:0000256" key="33">
    <source>
        <dbReference type="ARBA" id="ARBA00047873"/>
    </source>
</evidence>
<comment type="pathway">
    <text evidence="10">Lipid metabolism; phospholipid metabolism.</text>
</comment>
<feature type="transmembrane region" description="Helical" evidence="36">
    <location>
        <begin position="59"/>
        <end position="85"/>
    </location>
</feature>
<evidence type="ECO:0000259" key="37">
    <source>
        <dbReference type="SMART" id="SM00014"/>
    </source>
</evidence>
<comment type="catalytic activity">
    <reaction evidence="6">
        <text>1,2-dihexadecanoyl-sn-glycero-3-phosphate + H2O = 1,2-dihexadecanoyl-sn-glycerol + phosphate</text>
        <dbReference type="Rhea" id="RHEA:43236"/>
        <dbReference type="ChEBI" id="CHEBI:15377"/>
        <dbReference type="ChEBI" id="CHEBI:43474"/>
        <dbReference type="ChEBI" id="CHEBI:72859"/>
        <dbReference type="ChEBI" id="CHEBI:82929"/>
    </reaction>
    <physiologicalReaction direction="left-to-right" evidence="6">
        <dbReference type="Rhea" id="RHEA:43237"/>
    </physiologicalReaction>
</comment>
<comment type="catalytic activity">
    <reaction evidence="33">
        <text>a 1,2-diacyl-sn-glycerol 3-diphosphate + H2O = a 1,2-diacyl-sn-glycero-3-phosphate + phosphate + H(+)</text>
        <dbReference type="Rhea" id="RHEA:27449"/>
        <dbReference type="ChEBI" id="CHEBI:15377"/>
        <dbReference type="ChEBI" id="CHEBI:15378"/>
        <dbReference type="ChEBI" id="CHEBI:43474"/>
        <dbReference type="ChEBI" id="CHEBI:58608"/>
        <dbReference type="ChEBI" id="CHEBI:59996"/>
        <dbReference type="EC" id="3.6.1.75"/>
    </reaction>
    <physiologicalReaction direction="left-to-right" evidence="33">
        <dbReference type="Rhea" id="RHEA:27450"/>
    </physiologicalReaction>
</comment>
<feature type="transmembrane region" description="Helical" evidence="36">
    <location>
        <begin position="97"/>
        <end position="116"/>
    </location>
</feature>
<keyword evidence="20 36" id="KW-0472">Membrane</keyword>
<evidence type="ECO:0000256" key="1">
    <source>
        <dbReference type="ARBA" id="ARBA00000235"/>
    </source>
</evidence>
<evidence type="ECO:0000256" key="21">
    <source>
        <dbReference type="ARBA" id="ARBA00023180"/>
    </source>
</evidence>
<dbReference type="GO" id="GO:0007165">
    <property type="term" value="P:signal transduction"/>
    <property type="evidence" value="ECO:0007669"/>
    <property type="project" value="TreeGrafter"/>
</dbReference>
<dbReference type="Ensembl" id="ENSLLTT00000018942.1">
    <property type="protein sequence ID" value="ENSLLTP00000018260.1"/>
    <property type="gene ID" value="ENSLLTG00000013801.1"/>
</dbReference>
<evidence type="ECO:0000256" key="16">
    <source>
        <dbReference type="ARBA" id="ARBA00022692"/>
    </source>
</evidence>
<dbReference type="Gene3D" id="1.20.144.10">
    <property type="entry name" value="Phosphatidic acid phosphatase type 2/haloperoxidase"/>
    <property type="match status" value="1"/>
</dbReference>
<name>A0A8C5SGK9_LATLA</name>
<keyword evidence="16 36" id="KW-0812">Transmembrane</keyword>
<dbReference type="UniPathway" id="UPA00085"/>
<evidence type="ECO:0000256" key="14">
    <source>
        <dbReference type="ARBA" id="ARBA00021834"/>
    </source>
</evidence>